<proteinExistence type="predicted"/>
<comment type="caution">
    <text evidence="2">The sequence shown here is derived from an EMBL/GenBank/DDBJ whole genome shotgun (WGS) entry which is preliminary data.</text>
</comment>
<dbReference type="EMBL" id="BKCJ011458405">
    <property type="protein sequence ID" value="GFD35397.1"/>
    <property type="molecule type" value="Genomic_DNA"/>
</dbReference>
<keyword evidence="1" id="KW-0175">Coiled coil</keyword>
<evidence type="ECO:0000313" key="2">
    <source>
        <dbReference type="EMBL" id="GFD35397.1"/>
    </source>
</evidence>
<sequence length="165" mass="18607">ELCTKLQQRVLDLETAKTTQALEIDSLKRRVKKLERKKRSKTHGLKRLYKFGLLARLESSEDKGLGEEDASRQGKIADINANKEITLVSTHDEEMFDADQDLGGEEVFITQQDKNVVEKEVDVAQIQVTTATTTPIILIDEVTLAQALTDLNNTKPKAKAKWIIF</sequence>
<reference evidence="2" key="1">
    <citation type="journal article" date="2019" name="Sci. Rep.">
        <title>Draft genome of Tanacetum cinerariifolium, the natural source of mosquito coil.</title>
        <authorList>
            <person name="Yamashiro T."/>
            <person name="Shiraishi A."/>
            <person name="Satake H."/>
            <person name="Nakayama K."/>
        </authorList>
    </citation>
    <scope>NUCLEOTIDE SEQUENCE</scope>
</reference>
<evidence type="ECO:0000256" key="1">
    <source>
        <dbReference type="SAM" id="Coils"/>
    </source>
</evidence>
<organism evidence="2">
    <name type="scientific">Tanacetum cinerariifolium</name>
    <name type="common">Dalmatian daisy</name>
    <name type="synonym">Chrysanthemum cinerariifolium</name>
    <dbReference type="NCBI Taxonomy" id="118510"/>
    <lineage>
        <taxon>Eukaryota</taxon>
        <taxon>Viridiplantae</taxon>
        <taxon>Streptophyta</taxon>
        <taxon>Embryophyta</taxon>
        <taxon>Tracheophyta</taxon>
        <taxon>Spermatophyta</taxon>
        <taxon>Magnoliopsida</taxon>
        <taxon>eudicotyledons</taxon>
        <taxon>Gunneridae</taxon>
        <taxon>Pentapetalae</taxon>
        <taxon>asterids</taxon>
        <taxon>campanulids</taxon>
        <taxon>Asterales</taxon>
        <taxon>Asteraceae</taxon>
        <taxon>Asteroideae</taxon>
        <taxon>Anthemideae</taxon>
        <taxon>Anthemidinae</taxon>
        <taxon>Tanacetum</taxon>
    </lineage>
</organism>
<protein>
    <submittedName>
        <fullName evidence="2">Uncharacterized protein</fullName>
    </submittedName>
</protein>
<name>A0A699VJA7_TANCI</name>
<feature type="non-terminal residue" evidence="2">
    <location>
        <position position="1"/>
    </location>
</feature>
<feature type="non-terminal residue" evidence="2">
    <location>
        <position position="165"/>
    </location>
</feature>
<feature type="coiled-coil region" evidence="1">
    <location>
        <begin position="17"/>
        <end position="44"/>
    </location>
</feature>
<accession>A0A699VJA7</accession>
<gene>
    <name evidence="2" type="ORF">Tci_907366</name>
</gene>
<dbReference type="AlphaFoldDB" id="A0A699VJA7"/>